<accession>A0A0F4QNM1</accession>
<dbReference type="CDD" id="cd11615">
    <property type="entry name" value="SAF_NeuB_like"/>
    <property type="match status" value="1"/>
</dbReference>
<protein>
    <recommendedName>
        <fullName evidence="1">AFP-like domain-containing protein</fullName>
    </recommendedName>
</protein>
<organism evidence="2 3">
    <name type="scientific">Pseudoalteromonas rubra</name>
    <dbReference type="NCBI Taxonomy" id="43658"/>
    <lineage>
        <taxon>Bacteria</taxon>
        <taxon>Pseudomonadati</taxon>
        <taxon>Pseudomonadota</taxon>
        <taxon>Gammaproteobacteria</taxon>
        <taxon>Alteromonadales</taxon>
        <taxon>Pseudoalteromonadaceae</taxon>
        <taxon>Pseudoalteromonas</taxon>
    </lineage>
</organism>
<dbReference type="RefSeq" id="WP_046004781.1">
    <property type="nucleotide sequence ID" value="NZ_JXYA01000020.1"/>
</dbReference>
<dbReference type="InterPro" id="IPR013132">
    <property type="entry name" value="PseI/NeuA/B-like_N"/>
</dbReference>
<evidence type="ECO:0000259" key="1">
    <source>
        <dbReference type="PROSITE" id="PS50844"/>
    </source>
</evidence>
<comment type="caution">
    <text evidence="2">The sequence shown here is derived from an EMBL/GenBank/DDBJ whole genome shotgun (WGS) entry which is preliminary data.</text>
</comment>
<keyword evidence="3" id="KW-1185">Reference proteome</keyword>
<sequence length="356" mass="38989">MTLIIAEAGVNHNGSDELAFKLVDAAHEAGADIVKFQTFKAKNLVTESAKQADYQVANTGKQESQFSMLKRLELSYETHHKLVKYCQELGIEFLSTAFDSESLDFLVNDLGITRLKLPSGEITNAPLVLEHARTGCDLIVSTGMATLSDIEYVLSVIAFGYLHPNGDPTDELLIEAYFSEQGKALLKEKVTLLHCTTEYPAPYDDINLNAMDTMKDAFKLSVGYSDHSEGIVVPISAVAKGAVLIEKHFTTDKSLPGPDHKASLDPVELKAMVDGIRIAQRVLGDGIKGPRPLEIKNKEVARKSLVVVQPLKAGEVITPEHITVKRPGDGMPPSLYWKVLKTKASQDYQVGQLLDE</sequence>
<dbReference type="InterPro" id="IPR057736">
    <property type="entry name" value="SAF_PseI/NeuA/NeuB"/>
</dbReference>
<dbReference type="PANTHER" id="PTHR42966:SF1">
    <property type="entry name" value="SIALIC ACID SYNTHASE"/>
    <property type="match status" value="1"/>
</dbReference>
<dbReference type="InterPro" id="IPR013785">
    <property type="entry name" value="Aldolase_TIM"/>
</dbReference>
<dbReference type="InterPro" id="IPR036732">
    <property type="entry name" value="AFP_Neu5c_C_sf"/>
</dbReference>
<dbReference type="Gene3D" id="3.20.20.70">
    <property type="entry name" value="Aldolase class I"/>
    <property type="match status" value="1"/>
</dbReference>
<dbReference type="SUPFAM" id="SSF51569">
    <property type="entry name" value="Aldolase"/>
    <property type="match status" value="1"/>
</dbReference>
<dbReference type="GO" id="GO:0047444">
    <property type="term" value="F:N-acylneuraminate-9-phosphate synthase activity"/>
    <property type="evidence" value="ECO:0007669"/>
    <property type="project" value="TreeGrafter"/>
</dbReference>
<feature type="domain" description="AFP-like" evidence="1">
    <location>
        <begin position="304"/>
        <end position="356"/>
    </location>
</feature>
<dbReference type="SUPFAM" id="SSF51269">
    <property type="entry name" value="AFP III-like domain"/>
    <property type="match status" value="1"/>
</dbReference>
<dbReference type="PROSITE" id="PS50844">
    <property type="entry name" value="AFP_LIKE"/>
    <property type="match status" value="1"/>
</dbReference>
<dbReference type="GO" id="GO:0016051">
    <property type="term" value="P:carbohydrate biosynthetic process"/>
    <property type="evidence" value="ECO:0007669"/>
    <property type="project" value="InterPro"/>
</dbReference>
<dbReference type="PANTHER" id="PTHR42966">
    <property type="entry name" value="N-ACETYLNEURAMINATE SYNTHASE"/>
    <property type="match status" value="1"/>
</dbReference>
<dbReference type="InterPro" id="IPR013974">
    <property type="entry name" value="SAF"/>
</dbReference>
<proteinExistence type="predicted"/>
<dbReference type="Pfam" id="PF08666">
    <property type="entry name" value="SAF"/>
    <property type="match status" value="1"/>
</dbReference>
<gene>
    <name evidence="2" type="ORF">TW77_09670</name>
</gene>
<evidence type="ECO:0000313" key="3">
    <source>
        <dbReference type="Proteomes" id="UP000033452"/>
    </source>
</evidence>
<dbReference type="EMBL" id="JXYA01000020">
    <property type="protein sequence ID" value="KJZ09298.1"/>
    <property type="molecule type" value="Genomic_DNA"/>
</dbReference>
<name>A0A0F4QNM1_9GAMM</name>
<dbReference type="Pfam" id="PF03102">
    <property type="entry name" value="NeuB"/>
    <property type="match status" value="1"/>
</dbReference>
<dbReference type="Gene3D" id="3.90.1210.10">
    <property type="entry name" value="Antifreeze-like/N-acetylneuraminic acid synthase C-terminal domain"/>
    <property type="match status" value="1"/>
</dbReference>
<dbReference type="InterPro" id="IPR006190">
    <property type="entry name" value="SAF_AFP_Neu5Ac"/>
</dbReference>
<dbReference type="InterPro" id="IPR051690">
    <property type="entry name" value="PseI-like"/>
</dbReference>
<dbReference type="OrthoDB" id="9781701at2"/>
<dbReference type="PATRIC" id="fig|43658.5.peg.2053"/>
<dbReference type="AlphaFoldDB" id="A0A0F4QNM1"/>
<evidence type="ECO:0000313" key="2">
    <source>
        <dbReference type="EMBL" id="KJZ09298.1"/>
    </source>
</evidence>
<reference evidence="2 3" key="1">
    <citation type="journal article" date="2015" name="BMC Genomics">
        <title>Genome mining reveals unlocked bioactive potential of marine Gram-negative bacteria.</title>
        <authorList>
            <person name="Machado H."/>
            <person name="Sonnenschein E.C."/>
            <person name="Melchiorsen J."/>
            <person name="Gram L."/>
        </authorList>
    </citation>
    <scope>NUCLEOTIDE SEQUENCE [LARGE SCALE GENOMIC DNA]</scope>
    <source>
        <strain evidence="2 3">S2471</strain>
    </source>
</reference>
<dbReference type="Proteomes" id="UP000033452">
    <property type="component" value="Unassembled WGS sequence"/>
</dbReference>
<dbReference type="InterPro" id="IPR020007">
    <property type="entry name" value="NeuB/NeuA"/>
</dbReference>
<dbReference type="NCBIfam" id="TIGR03569">
    <property type="entry name" value="NeuB_NnaB"/>
    <property type="match status" value="1"/>
</dbReference>